<dbReference type="SUPFAM" id="SSF53697">
    <property type="entry name" value="SIS domain"/>
    <property type="match status" value="1"/>
</dbReference>
<evidence type="ECO:0000256" key="9">
    <source>
        <dbReference type="ARBA" id="ARBA00022962"/>
    </source>
</evidence>
<keyword evidence="6 10" id="KW-0032">Aminotransferase</keyword>
<keyword evidence="5 10" id="KW-0963">Cytoplasm</keyword>
<gene>
    <name evidence="10 13" type="primary">glmS</name>
    <name evidence="13" type="ORF">J7561_05550</name>
</gene>
<evidence type="ECO:0000256" key="4">
    <source>
        <dbReference type="ARBA" id="ARBA00016090"/>
    </source>
</evidence>
<dbReference type="EMBL" id="JAGIBU010000003">
    <property type="protein sequence ID" value="MBS7824669.1"/>
    <property type="molecule type" value="Genomic_DNA"/>
</dbReference>
<dbReference type="Gene3D" id="3.60.20.10">
    <property type="entry name" value="Glutamine Phosphoribosylpyrophosphate, subunit 1, domain 1"/>
    <property type="match status" value="1"/>
</dbReference>
<evidence type="ECO:0000259" key="11">
    <source>
        <dbReference type="PROSITE" id="PS51278"/>
    </source>
</evidence>
<dbReference type="RefSeq" id="WP_018122652.1">
    <property type="nucleotide sequence ID" value="NZ_CP115969.1"/>
</dbReference>
<dbReference type="GO" id="GO:0005975">
    <property type="term" value="P:carbohydrate metabolic process"/>
    <property type="evidence" value="ECO:0007669"/>
    <property type="project" value="UniProtKB-UniRule"/>
</dbReference>
<dbReference type="InterPro" id="IPR017932">
    <property type="entry name" value="GATase_2_dom"/>
</dbReference>
<dbReference type="NCBIfam" id="TIGR01135">
    <property type="entry name" value="glmS"/>
    <property type="match status" value="1"/>
</dbReference>
<organism evidence="13 14">
    <name type="scientific">Wohlfahrtiimonas chitiniclastica</name>
    <dbReference type="NCBI Taxonomy" id="400946"/>
    <lineage>
        <taxon>Bacteria</taxon>
        <taxon>Pseudomonadati</taxon>
        <taxon>Pseudomonadota</taxon>
        <taxon>Gammaproteobacteria</taxon>
        <taxon>Cardiobacteriales</taxon>
        <taxon>Ignatzschineriaceae</taxon>
        <taxon>Wohlfahrtiimonas</taxon>
    </lineage>
</organism>
<keyword evidence="8" id="KW-0677">Repeat</keyword>
<evidence type="ECO:0000256" key="3">
    <source>
        <dbReference type="ARBA" id="ARBA00012916"/>
    </source>
</evidence>
<dbReference type="InterPro" id="IPR035466">
    <property type="entry name" value="GlmS/AgaS_SIS"/>
</dbReference>
<dbReference type="PROSITE" id="PS51278">
    <property type="entry name" value="GATASE_TYPE_2"/>
    <property type="match status" value="1"/>
</dbReference>
<dbReference type="GO" id="GO:0006047">
    <property type="term" value="P:UDP-N-acetylglucosamine metabolic process"/>
    <property type="evidence" value="ECO:0007669"/>
    <property type="project" value="TreeGrafter"/>
</dbReference>
<name>A0AB35BWL8_9GAMM</name>
<dbReference type="NCBIfam" id="NF001484">
    <property type="entry name" value="PRK00331.1"/>
    <property type="match status" value="1"/>
</dbReference>
<evidence type="ECO:0000256" key="1">
    <source>
        <dbReference type="ARBA" id="ARBA00001031"/>
    </source>
</evidence>
<evidence type="ECO:0000256" key="2">
    <source>
        <dbReference type="ARBA" id="ARBA00004496"/>
    </source>
</evidence>
<reference evidence="13" key="1">
    <citation type="submission" date="2021-03" db="EMBL/GenBank/DDBJ databases">
        <title>Identification and antibiotic profiling of Wohlfahrtiimonas chitiniclastica, an underestimated human pathogen.</title>
        <authorList>
            <person name="Kopf A."/>
            <person name="Bunk B."/>
            <person name="Coldewey S."/>
            <person name="Gunzer F."/>
            <person name="Riedel T."/>
            <person name="Schroettner P."/>
        </authorList>
    </citation>
    <scope>NUCLEOTIDE SEQUENCE</scope>
    <source>
        <strain evidence="13">DSM 100917</strain>
    </source>
</reference>
<dbReference type="GO" id="GO:0097367">
    <property type="term" value="F:carbohydrate derivative binding"/>
    <property type="evidence" value="ECO:0007669"/>
    <property type="project" value="InterPro"/>
</dbReference>
<dbReference type="CDD" id="cd05009">
    <property type="entry name" value="SIS_GlmS_GlmD_2"/>
    <property type="match status" value="1"/>
</dbReference>
<comment type="caution">
    <text evidence="13">The sequence shown here is derived from an EMBL/GenBank/DDBJ whole genome shotgun (WGS) entry which is preliminary data.</text>
</comment>
<dbReference type="SUPFAM" id="SSF56235">
    <property type="entry name" value="N-terminal nucleophile aminohydrolases (Ntn hydrolases)"/>
    <property type="match status" value="1"/>
</dbReference>
<comment type="subunit">
    <text evidence="10">Homodimer.</text>
</comment>
<evidence type="ECO:0000256" key="8">
    <source>
        <dbReference type="ARBA" id="ARBA00022737"/>
    </source>
</evidence>
<dbReference type="Gene3D" id="3.40.50.10490">
    <property type="entry name" value="Glucose-6-phosphate isomerase like protein, domain 1"/>
    <property type="match status" value="2"/>
</dbReference>
<feature type="active site" description="Nucleophile; for GATase activity" evidence="10">
    <location>
        <position position="2"/>
    </location>
</feature>
<accession>A0AB35BWL8</accession>
<dbReference type="InterPro" id="IPR029055">
    <property type="entry name" value="Ntn_hydrolases_N"/>
</dbReference>
<dbReference type="CDD" id="cd00714">
    <property type="entry name" value="GFAT"/>
    <property type="match status" value="1"/>
</dbReference>
<keyword evidence="9" id="KW-0315">Glutamine amidotransferase</keyword>
<dbReference type="Proteomes" id="UP000680020">
    <property type="component" value="Unassembled WGS sequence"/>
</dbReference>
<comment type="subcellular location">
    <subcellularLocation>
        <location evidence="2 10">Cytoplasm</location>
    </subcellularLocation>
</comment>
<evidence type="ECO:0000256" key="5">
    <source>
        <dbReference type="ARBA" id="ARBA00022490"/>
    </source>
</evidence>
<feature type="domain" description="SIS" evidence="12">
    <location>
        <begin position="446"/>
        <end position="586"/>
    </location>
</feature>
<dbReference type="PROSITE" id="PS51464">
    <property type="entry name" value="SIS"/>
    <property type="match status" value="2"/>
</dbReference>
<proteinExistence type="inferred from homology"/>
<dbReference type="FunFam" id="3.40.50.10490:FF:000001">
    <property type="entry name" value="Glutamine--fructose-6-phosphate aminotransferase [isomerizing]"/>
    <property type="match status" value="1"/>
</dbReference>
<dbReference type="InterPro" id="IPR001347">
    <property type="entry name" value="SIS_dom"/>
</dbReference>
<dbReference type="Pfam" id="PF01380">
    <property type="entry name" value="SIS"/>
    <property type="match status" value="2"/>
</dbReference>
<dbReference type="InterPro" id="IPR046348">
    <property type="entry name" value="SIS_dom_sf"/>
</dbReference>
<feature type="domain" description="Glutamine amidotransferase type-2" evidence="11">
    <location>
        <begin position="2"/>
        <end position="216"/>
    </location>
</feature>
<evidence type="ECO:0000256" key="6">
    <source>
        <dbReference type="ARBA" id="ARBA00022576"/>
    </source>
</evidence>
<evidence type="ECO:0000256" key="7">
    <source>
        <dbReference type="ARBA" id="ARBA00022679"/>
    </source>
</evidence>
<feature type="initiator methionine" description="Removed" evidence="10">
    <location>
        <position position="1"/>
    </location>
</feature>
<comment type="function">
    <text evidence="10">Catalyzes the first step in hexosamine metabolism, converting fructose-6P into glucosamine-6P using glutamine as a nitrogen source.</text>
</comment>
<dbReference type="InterPro" id="IPR035490">
    <property type="entry name" value="GlmS/FrlB_SIS"/>
</dbReference>
<protein>
    <recommendedName>
        <fullName evidence="4 10">Glutamine--fructose-6-phosphate aminotransferase [isomerizing]</fullName>
        <ecNumber evidence="3 10">2.6.1.16</ecNumber>
    </recommendedName>
    <alternativeName>
        <fullName evidence="10">D-fructose-6-phosphate amidotransferase</fullName>
    </alternativeName>
    <alternativeName>
        <fullName evidence="10">GFAT</fullName>
    </alternativeName>
    <alternativeName>
        <fullName evidence="10">Glucosamine-6-phosphate synthase</fullName>
    </alternativeName>
    <alternativeName>
        <fullName evidence="10">Hexosephosphate aminotransferase</fullName>
    </alternativeName>
    <alternativeName>
        <fullName evidence="10">L-glutamine--D-fructose-6-phosphate amidotransferase</fullName>
    </alternativeName>
</protein>
<dbReference type="FunFam" id="3.60.20.10:FF:000006">
    <property type="entry name" value="Glutamine--fructose-6-phosphate aminotransferase [isomerizing]"/>
    <property type="match status" value="1"/>
</dbReference>
<feature type="domain" description="SIS" evidence="12">
    <location>
        <begin position="280"/>
        <end position="421"/>
    </location>
</feature>
<evidence type="ECO:0000256" key="10">
    <source>
        <dbReference type="HAMAP-Rule" id="MF_00164"/>
    </source>
</evidence>
<evidence type="ECO:0000313" key="14">
    <source>
        <dbReference type="Proteomes" id="UP000680020"/>
    </source>
</evidence>
<dbReference type="Pfam" id="PF13522">
    <property type="entry name" value="GATase_6"/>
    <property type="match status" value="1"/>
</dbReference>
<dbReference type="CDD" id="cd05008">
    <property type="entry name" value="SIS_GlmS_GlmD_1"/>
    <property type="match status" value="1"/>
</dbReference>
<dbReference type="InterPro" id="IPR005855">
    <property type="entry name" value="GFAT"/>
</dbReference>
<feature type="active site" description="For Fru-6P isomerization activity" evidence="10">
    <location>
        <position position="591"/>
    </location>
</feature>
<comment type="catalytic activity">
    <reaction evidence="1 10">
        <text>D-fructose 6-phosphate + L-glutamine = D-glucosamine 6-phosphate + L-glutamate</text>
        <dbReference type="Rhea" id="RHEA:13237"/>
        <dbReference type="ChEBI" id="CHEBI:29985"/>
        <dbReference type="ChEBI" id="CHEBI:58359"/>
        <dbReference type="ChEBI" id="CHEBI:58725"/>
        <dbReference type="ChEBI" id="CHEBI:61527"/>
        <dbReference type="EC" id="2.6.1.16"/>
    </reaction>
</comment>
<dbReference type="GO" id="GO:0005829">
    <property type="term" value="C:cytosol"/>
    <property type="evidence" value="ECO:0007669"/>
    <property type="project" value="TreeGrafter"/>
</dbReference>
<dbReference type="AlphaFoldDB" id="A0AB35BWL8"/>
<keyword evidence="7 10" id="KW-0808">Transferase</keyword>
<dbReference type="GO" id="GO:0006487">
    <property type="term" value="P:protein N-linked glycosylation"/>
    <property type="evidence" value="ECO:0007669"/>
    <property type="project" value="TreeGrafter"/>
</dbReference>
<dbReference type="InterPro" id="IPR047084">
    <property type="entry name" value="GFAT_N"/>
</dbReference>
<dbReference type="HAMAP" id="MF_00164">
    <property type="entry name" value="GlmS"/>
    <property type="match status" value="1"/>
</dbReference>
<sequence>MCGIVGAIAERNICPVLLSGLKRLEYRGYDSAGVALIDHDELFRERSLGKVAALEAKVFEHGIKGSLGIAHTRWATHGIPHERNAHPHVSGTIAVVHNGIIENYQELKATLVSAYQFDSETDTEVIAHLIHHYRAQGMSLYESVQAALEQLEGAFSIAVVDSTVPDELIAAKKGTPLVVGIGIGEYFIASDPFALLPVTNQFIYLEDFDCVKLKRDALVIKDKAGRFVERAVKQLYASDDAADKGLYKHYMLKEIYEQPKALSDTLQNRLKVDLAQLLGCDAQMADQIEAVHINACGTSYHAGLVAKYWFESIGIACHVEVASEYRYRQSVTPKNTLFISISQSGETLDTIEALKLAKQKPFLGYLAITNSADSAITRESNWTILTHAGREIGVASTKAFTTQLTVLLMLADAFSHHKDHAMSDALTSLPFYAESMLALDETIEKISAEFAESTSALFVARGILYPIAMEGALKLKEISYIHAESYPAGELKHGPLALVDKNMPVIAIVTKNALTDKMIANLEEINARNGRLYIFKERSVTQTIGFGHEIELPEMPEMSAPILVSIALQLFSYHVACIKGTDVDQPRNLAKSVTVE</sequence>
<evidence type="ECO:0000259" key="12">
    <source>
        <dbReference type="PROSITE" id="PS51464"/>
    </source>
</evidence>
<dbReference type="PANTHER" id="PTHR10937">
    <property type="entry name" value="GLUCOSAMINE--FRUCTOSE-6-PHOSPHATE AMINOTRANSFERASE, ISOMERIZING"/>
    <property type="match status" value="1"/>
</dbReference>
<evidence type="ECO:0000313" key="13">
    <source>
        <dbReference type="EMBL" id="MBS7824669.1"/>
    </source>
</evidence>
<dbReference type="EC" id="2.6.1.16" evidence="3 10"/>
<dbReference type="GO" id="GO:0004360">
    <property type="term" value="F:glutamine-fructose-6-phosphate transaminase (isomerizing) activity"/>
    <property type="evidence" value="ECO:0007669"/>
    <property type="project" value="UniProtKB-UniRule"/>
</dbReference>
<dbReference type="PANTHER" id="PTHR10937:SF0">
    <property type="entry name" value="GLUTAMINE--FRUCTOSE-6-PHOSPHATE TRANSAMINASE (ISOMERIZING)"/>
    <property type="match status" value="1"/>
</dbReference>
<dbReference type="GO" id="GO:0006002">
    <property type="term" value="P:fructose 6-phosphate metabolic process"/>
    <property type="evidence" value="ECO:0007669"/>
    <property type="project" value="TreeGrafter"/>
</dbReference>